<sequence length="323" mass="35901">MKINGVFEGGGVKGIALAGGVSAAMERGYTFHEVAGTSSGAIVAAFLAAGYTGEEMKELIIRAPFKSFMQRSPIFNTKIIGPAARLLLKKGLYSGEALEHWVAKQLAAKGVRTFGDLLPNQLRIIASDITQGKLLVLPNDIAQYGMDPAKLSVAKAVRMSTSIPYFFDPVRIRHNIKSSEKTKPFSEQFVYIVDGGLLSNFPLWVFDNEMPRDKRIPVIGFQLVGKNDLQMHDIRGPFTMLEALFSTMLSAHDERYIEQKNRFRTVKIPTLGVGNTQFNLSKELSMSLYDSGFRASNAYFKGWSASSYEENYEKYVMRPPVKS</sequence>
<organism evidence="4 5">
    <name type="scientific">Paenibacillus roseopurpureus</name>
    <dbReference type="NCBI Taxonomy" id="2918901"/>
    <lineage>
        <taxon>Bacteria</taxon>
        <taxon>Bacillati</taxon>
        <taxon>Bacillota</taxon>
        <taxon>Bacilli</taxon>
        <taxon>Bacillales</taxon>
        <taxon>Paenibacillaceae</taxon>
        <taxon>Paenibacillus</taxon>
    </lineage>
</organism>
<dbReference type="PANTHER" id="PTHR46394:SF1">
    <property type="entry name" value="PNPLA DOMAIN-CONTAINING PROTEIN"/>
    <property type="match status" value="1"/>
</dbReference>
<protein>
    <submittedName>
        <fullName evidence="4">Patatin-like phospholipase family protein</fullName>
    </submittedName>
</protein>
<dbReference type="Gene3D" id="3.40.1090.10">
    <property type="entry name" value="Cytosolic phospholipase A2 catalytic domain"/>
    <property type="match status" value="2"/>
</dbReference>
<reference evidence="4" key="1">
    <citation type="submission" date="2022-02" db="EMBL/GenBank/DDBJ databases">
        <title>Paenibacillus sp. MBLB1832 Whole Genome Shotgun Sequencing.</title>
        <authorList>
            <person name="Hwang C.Y."/>
            <person name="Cho E.-S."/>
            <person name="Seo M.-J."/>
        </authorList>
    </citation>
    <scope>NUCLEOTIDE SEQUENCE</scope>
    <source>
        <strain evidence="4">MBLB1832</strain>
    </source>
</reference>
<keyword evidence="2" id="KW-0442">Lipid degradation</keyword>
<dbReference type="CDD" id="cd07207">
    <property type="entry name" value="Pat_ExoU_VipD_like"/>
    <property type="match status" value="1"/>
</dbReference>
<keyword evidence="5" id="KW-1185">Reference proteome</keyword>
<dbReference type="KEGG" id="proo:MJB10_15750"/>
<feature type="active site" description="Proton acceptor" evidence="2">
    <location>
        <position position="194"/>
    </location>
</feature>
<dbReference type="InterPro" id="IPR052580">
    <property type="entry name" value="Lipid_Hydrolase"/>
</dbReference>
<evidence type="ECO:0000259" key="3">
    <source>
        <dbReference type="PROSITE" id="PS51635"/>
    </source>
</evidence>
<feature type="short sequence motif" description="GXGXXG" evidence="2">
    <location>
        <begin position="9"/>
        <end position="14"/>
    </location>
</feature>
<name>A0AA96RIY2_9BACL</name>
<feature type="active site" description="Nucleophile" evidence="2">
    <location>
        <position position="38"/>
    </location>
</feature>
<feature type="domain" description="PNPLA" evidence="3">
    <location>
        <begin position="5"/>
        <end position="207"/>
    </location>
</feature>
<dbReference type="GO" id="GO:0016042">
    <property type="term" value="P:lipid catabolic process"/>
    <property type="evidence" value="ECO:0007669"/>
    <property type="project" value="UniProtKB-UniRule"/>
</dbReference>
<feature type="short sequence motif" description="DGA/G" evidence="2">
    <location>
        <begin position="194"/>
        <end position="196"/>
    </location>
</feature>
<dbReference type="SUPFAM" id="SSF52151">
    <property type="entry name" value="FabD/lysophospholipase-like"/>
    <property type="match status" value="1"/>
</dbReference>
<evidence type="ECO:0000256" key="2">
    <source>
        <dbReference type="PROSITE-ProRule" id="PRU01161"/>
    </source>
</evidence>
<keyword evidence="2" id="KW-0378">Hydrolase</keyword>
<keyword evidence="1 2" id="KW-0443">Lipid metabolism</keyword>
<accession>A0AA96RIY2</accession>
<dbReference type="GO" id="GO:0016787">
    <property type="term" value="F:hydrolase activity"/>
    <property type="evidence" value="ECO:0007669"/>
    <property type="project" value="UniProtKB-UniRule"/>
</dbReference>
<dbReference type="InterPro" id="IPR016035">
    <property type="entry name" value="Acyl_Trfase/lysoPLipase"/>
</dbReference>
<evidence type="ECO:0000313" key="5">
    <source>
        <dbReference type="Proteomes" id="UP001304650"/>
    </source>
</evidence>
<dbReference type="AlphaFoldDB" id="A0AA96RIY2"/>
<dbReference type="RefSeq" id="WP_314796125.1">
    <property type="nucleotide sequence ID" value="NZ_CP130319.1"/>
</dbReference>
<evidence type="ECO:0000313" key="4">
    <source>
        <dbReference type="EMBL" id="WNR42576.1"/>
    </source>
</evidence>
<gene>
    <name evidence="4" type="ORF">MJB10_15750</name>
</gene>
<evidence type="ECO:0000256" key="1">
    <source>
        <dbReference type="ARBA" id="ARBA00023098"/>
    </source>
</evidence>
<dbReference type="PROSITE" id="PS51635">
    <property type="entry name" value="PNPLA"/>
    <property type="match status" value="1"/>
</dbReference>
<dbReference type="EMBL" id="CP130319">
    <property type="protein sequence ID" value="WNR42576.1"/>
    <property type="molecule type" value="Genomic_DNA"/>
</dbReference>
<dbReference type="PANTHER" id="PTHR46394">
    <property type="entry name" value="ANNEXIN"/>
    <property type="match status" value="1"/>
</dbReference>
<dbReference type="Proteomes" id="UP001304650">
    <property type="component" value="Chromosome"/>
</dbReference>
<feature type="short sequence motif" description="GXSXG" evidence="2">
    <location>
        <begin position="36"/>
        <end position="40"/>
    </location>
</feature>
<proteinExistence type="predicted"/>
<dbReference type="InterPro" id="IPR002641">
    <property type="entry name" value="PNPLA_dom"/>
</dbReference>
<dbReference type="Pfam" id="PF01734">
    <property type="entry name" value="Patatin"/>
    <property type="match status" value="1"/>
</dbReference>